<dbReference type="InterPro" id="IPR011604">
    <property type="entry name" value="PDDEXK-like_dom_sf"/>
</dbReference>
<comment type="caution">
    <text evidence="1">The sequence shown here is derived from an EMBL/GenBank/DDBJ whole genome shotgun (WGS) entry which is preliminary data.</text>
</comment>
<dbReference type="InterPro" id="IPR026350">
    <property type="entry name" value="GxxExxY"/>
</dbReference>
<proteinExistence type="predicted"/>
<name>A0A4S1DTL4_9FLAO</name>
<keyword evidence="2" id="KW-1185">Reference proteome</keyword>
<protein>
    <submittedName>
        <fullName evidence="1">GxxExxY protein</fullName>
    </submittedName>
</protein>
<dbReference type="Proteomes" id="UP000307602">
    <property type="component" value="Unassembled WGS sequence"/>
</dbReference>
<evidence type="ECO:0000313" key="1">
    <source>
        <dbReference type="EMBL" id="TGV01380.1"/>
    </source>
</evidence>
<evidence type="ECO:0000313" key="2">
    <source>
        <dbReference type="Proteomes" id="UP000307602"/>
    </source>
</evidence>
<dbReference type="RefSeq" id="WP_135878161.1">
    <property type="nucleotide sequence ID" value="NZ_SRSO01000024.1"/>
</dbReference>
<gene>
    <name evidence="1" type="ORF">EM932_15740</name>
</gene>
<dbReference type="NCBIfam" id="TIGR04256">
    <property type="entry name" value="GxxExxY"/>
    <property type="match status" value="1"/>
</dbReference>
<organism evidence="1 2">
    <name type="scientific">Flavivirga rizhaonensis</name>
    <dbReference type="NCBI Taxonomy" id="2559571"/>
    <lineage>
        <taxon>Bacteria</taxon>
        <taxon>Pseudomonadati</taxon>
        <taxon>Bacteroidota</taxon>
        <taxon>Flavobacteriia</taxon>
        <taxon>Flavobacteriales</taxon>
        <taxon>Flavobacteriaceae</taxon>
        <taxon>Flavivirga</taxon>
    </lineage>
</organism>
<dbReference type="Gene3D" id="3.90.320.10">
    <property type="match status" value="1"/>
</dbReference>
<dbReference type="EMBL" id="SRSO01000024">
    <property type="protein sequence ID" value="TGV01380.1"/>
    <property type="molecule type" value="Genomic_DNA"/>
</dbReference>
<dbReference type="OrthoDB" id="1119698at2"/>
<dbReference type="Pfam" id="PF13366">
    <property type="entry name" value="PDDEXK_3"/>
    <property type="match status" value="1"/>
</dbReference>
<reference evidence="1 2" key="1">
    <citation type="submission" date="2019-04" db="EMBL/GenBank/DDBJ databases">
        <authorList>
            <person name="Liu A."/>
        </authorList>
    </citation>
    <scope>NUCLEOTIDE SEQUENCE [LARGE SCALE GENOMIC DNA]</scope>
    <source>
        <strain evidence="1 2">RZ03</strain>
    </source>
</reference>
<sequence>MEKKEQLFENYLATKIVDCCYHIHVNLGPGLLESVYEEVLFSELTEKGFKVERQKQLPVIWKNKKLDLGFRTDLIVENKVIIEIKSVQEIHPVHPKQLLTYLKLSGLKLGLLINFNSPLIKTGITRIVNGL</sequence>
<dbReference type="AlphaFoldDB" id="A0A4S1DTL4"/>
<accession>A0A4S1DTL4</accession>